<keyword evidence="2" id="KW-0812">Transmembrane</keyword>
<keyword evidence="2" id="KW-1133">Transmembrane helix</keyword>
<name>A0A4Y7T0R3_COPMI</name>
<proteinExistence type="predicted"/>
<keyword evidence="2" id="KW-0472">Membrane</keyword>
<feature type="region of interest" description="Disordered" evidence="1">
    <location>
        <begin position="41"/>
        <end position="60"/>
    </location>
</feature>
<keyword evidence="4" id="KW-1185">Reference proteome</keyword>
<evidence type="ECO:0000313" key="4">
    <source>
        <dbReference type="Proteomes" id="UP000298030"/>
    </source>
</evidence>
<reference evidence="3 4" key="1">
    <citation type="journal article" date="2019" name="Nat. Ecol. Evol.">
        <title>Megaphylogeny resolves global patterns of mushroom evolution.</title>
        <authorList>
            <person name="Varga T."/>
            <person name="Krizsan K."/>
            <person name="Foldi C."/>
            <person name="Dima B."/>
            <person name="Sanchez-Garcia M."/>
            <person name="Sanchez-Ramirez S."/>
            <person name="Szollosi G.J."/>
            <person name="Szarkandi J.G."/>
            <person name="Papp V."/>
            <person name="Albert L."/>
            <person name="Andreopoulos W."/>
            <person name="Angelini C."/>
            <person name="Antonin V."/>
            <person name="Barry K.W."/>
            <person name="Bougher N.L."/>
            <person name="Buchanan P."/>
            <person name="Buyck B."/>
            <person name="Bense V."/>
            <person name="Catcheside P."/>
            <person name="Chovatia M."/>
            <person name="Cooper J."/>
            <person name="Damon W."/>
            <person name="Desjardin D."/>
            <person name="Finy P."/>
            <person name="Geml J."/>
            <person name="Haridas S."/>
            <person name="Hughes K."/>
            <person name="Justo A."/>
            <person name="Karasinski D."/>
            <person name="Kautmanova I."/>
            <person name="Kiss B."/>
            <person name="Kocsube S."/>
            <person name="Kotiranta H."/>
            <person name="LaButti K.M."/>
            <person name="Lechner B.E."/>
            <person name="Liimatainen K."/>
            <person name="Lipzen A."/>
            <person name="Lukacs Z."/>
            <person name="Mihaltcheva S."/>
            <person name="Morgado L.N."/>
            <person name="Niskanen T."/>
            <person name="Noordeloos M.E."/>
            <person name="Ohm R.A."/>
            <person name="Ortiz-Santana B."/>
            <person name="Ovrebo C."/>
            <person name="Racz N."/>
            <person name="Riley R."/>
            <person name="Savchenko A."/>
            <person name="Shiryaev A."/>
            <person name="Soop K."/>
            <person name="Spirin V."/>
            <person name="Szebenyi C."/>
            <person name="Tomsovsky M."/>
            <person name="Tulloss R.E."/>
            <person name="Uehling J."/>
            <person name="Grigoriev I.V."/>
            <person name="Vagvolgyi C."/>
            <person name="Papp T."/>
            <person name="Martin F.M."/>
            <person name="Miettinen O."/>
            <person name="Hibbett D.S."/>
            <person name="Nagy L.G."/>
        </authorList>
    </citation>
    <scope>NUCLEOTIDE SEQUENCE [LARGE SCALE GENOMIC DNA]</scope>
    <source>
        <strain evidence="3 4">FP101781</strain>
    </source>
</reference>
<sequence length="137" mass="14805">MAARISEIGLVALIVCAFFLFVLLCGILLSHFWNWQKAAGVRGGTRDPEGQKGGPLEGARVPSTVYEDAQTKSCHISKLPLPTKDKANDTENADTRILCSGNRKLDSGVKGRSSCYHFIDCSSGPTTPEEAERPVLL</sequence>
<comment type="caution">
    <text evidence="3">The sequence shown here is derived from an EMBL/GenBank/DDBJ whole genome shotgun (WGS) entry which is preliminary data.</text>
</comment>
<evidence type="ECO:0000256" key="1">
    <source>
        <dbReference type="SAM" id="MobiDB-lite"/>
    </source>
</evidence>
<dbReference type="Proteomes" id="UP000298030">
    <property type="component" value="Unassembled WGS sequence"/>
</dbReference>
<organism evidence="3 4">
    <name type="scientific">Coprinellus micaceus</name>
    <name type="common">Glistening ink-cap mushroom</name>
    <name type="synonym">Coprinus micaceus</name>
    <dbReference type="NCBI Taxonomy" id="71717"/>
    <lineage>
        <taxon>Eukaryota</taxon>
        <taxon>Fungi</taxon>
        <taxon>Dikarya</taxon>
        <taxon>Basidiomycota</taxon>
        <taxon>Agaricomycotina</taxon>
        <taxon>Agaricomycetes</taxon>
        <taxon>Agaricomycetidae</taxon>
        <taxon>Agaricales</taxon>
        <taxon>Agaricineae</taxon>
        <taxon>Psathyrellaceae</taxon>
        <taxon>Coprinellus</taxon>
    </lineage>
</organism>
<evidence type="ECO:0000256" key="2">
    <source>
        <dbReference type="SAM" id="Phobius"/>
    </source>
</evidence>
<evidence type="ECO:0000313" key="3">
    <source>
        <dbReference type="EMBL" id="TEB27740.1"/>
    </source>
</evidence>
<feature type="transmembrane region" description="Helical" evidence="2">
    <location>
        <begin position="12"/>
        <end position="33"/>
    </location>
</feature>
<dbReference type="AlphaFoldDB" id="A0A4Y7T0R3"/>
<gene>
    <name evidence="3" type="ORF">FA13DRAFT_1712281</name>
</gene>
<accession>A0A4Y7T0R3</accession>
<protein>
    <submittedName>
        <fullName evidence="3">Uncharacterized protein</fullName>
    </submittedName>
</protein>
<dbReference type="EMBL" id="QPFP01000037">
    <property type="protein sequence ID" value="TEB27740.1"/>
    <property type="molecule type" value="Genomic_DNA"/>
</dbReference>